<feature type="region of interest" description="Disordered" evidence="1">
    <location>
        <begin position="526"/>
        <end position="547"/>
    </location>
</feature>
<keyword evidence="3" id="KW-1185">Reference proteome</keyword>
<dbReference type="InParanoid" id="A0A078B4U4"/>
<dbReference type="AlphaFoldDB" id="A0A078B4U4"/>
<feature type="region of interest" description="Disordered" evidence="1">
    <location>
        <begin position="236"/>
        <end position="270"/>
    </location>
</feature>
<dbReference type="Proteomes" id="UP000039865">
    <property type="component" value="Unassembled WGS sequence"/>
</dbReference>
<name>A0A078B4U4_STYLE</name>
<protein>
    <submittedName>
        <fullName evidence="2">Uncharacterized protein</fullName>
    </submittedName>
</protein>
<evidence type="ECO:0000256" key="1">
    <source>
        <dbReference type="SAM" id="MobiDB-lite"/>
    </source>
</evidence>
<reference evidence="2 3" key="1">
    <citation type="submission" date="2014-06" db="EMBL/GenBank/DDBJ databases">
        <authorList>
            <person name="Swart Estienne"/>
        </authorList>
    </citation>
    <scope>NUCLEOTIDE SEQUENCE [LARGE SCALE GENOMIC DNA]</scope>
    <source>
        <strain evidence="2 3">130c</strain>
    </source>
</reference>
<accession>A0A078B4U4</accession>
<feature type="compositionally biased region" description="Polar residues" evidence="1">
    <location>
        <begin position="595"/>
        <end position="605"/>
    </location>
</feature>
<sequence length="804" mass="93818">MFEPAALVNLKDNKDGVEMMLQNKFLAKKQQAHKDIIDNQRRLSIVNKNYETQSSSFLANNASIMTTDYNRMNQTLDESIFNYGLSVSDYESIPREDSQMMVTLVRQNQQEDNIKNIPRSIYVSSKNIEERNLSHLRTKLRKNKFVHHEFNSFLQSKQGKKYYKGVHLPNQQSPSKIVSYQQQEAYGMNENHLQKMQEEQLERESDVDVLDVIVPHHLKYQQFNIFAAKKFSRNKSVNSDNNKASISQNNMMNSTQSKSSPEAHSLSPTKNKQVVLKSIKKIFNQFRDQFNLNEGVDEGKKFDLEQNKRLMKIADEEFKKFMPHWISGSFQHFVLVPKKKVDKNKSRSQSVLSQIPQTERLVNITVTQEQNNQLLQKSEAILQKYQANAVSQLNSTTLLKPQINILNPQINGSSMLEQINEYEDKYQSNTQRPNTKHHTKSHLMRPATNMIRNQSQMRSRGGSVRDNNITAESDKMMKYSNNNESEDEKQKINNQLNDTQFSGSFGKQITMNIKHMNWKQKLQYRKKKRQLQNKGNISSNGASSHGPLTKEEIQKAIQDQNQRIADKLKMEEEKFKMNRIDFVSINKTKVKEQSEMINQQNNSQRNEPEHEANQTQSHSISIFEPLQTKMSESIFNQRKQTIQVTPIRANHSKHNCLSKQKPEHHIYSNLEFKSLINKCREIDLPDFPKLSKQYADLDQHIIREEELKSLELIKAIDTCLLAQVEDKNQLLPSLQDAISQNKLQESVTIDTFLDQDMIAKNREETDQRIVLMRNLKVGTQKLWKPDKLRVTKHLKMKFAFLNEQ</sequence>
<feature type="region of interest" description="Disordered" evidence="1">
    <location>
        <begin position="591"/>
        <end position="617"/>
    </location>
</feature>
<dbReference type="EMBL" id="CCKQ01016373">
    <property type="protein sequence ID" value="CDW88247.1"/>
    <property type="molecule type" value="Genomic_DNA"/>
</dbReference>
<evidence type="ECO:0000313" key="3">
    <source>
        <dbReference type="Proteomes" id="UP000039865"/>
    </source>
</evidence>
<gene>
    <name evidence="2" type="primary">Contig8354.g8904</name>
    <name evidence="2" type="ORF">STYLEM_17365</name>
</gene>
<evidence type="ECO:0000313" key="2">
    <source>
        <dbReference type="EMBL" id="CDW88247.1"/>
    </source>
</evidence>
<proteinExistence type="predicted"/>
<organism evidence="2 3">
    <name type="scientific">Stylonychia lemnae</name>
    <name type="common">Ciliate</name>
    <dbReference type="NCBI Taxonomy" id="5949"/>
    <lineage>
        <taxon>Eukaryota</taxon>
        <taxon>Sar</taxon>
        <taxon>Alveolata</taxon>
        <taxon>Ciliophora</taxon>
        <taxon>Intramacronucleata</taxon>
        <taxon>Spirotrichea</taxon>
        <taxon>Stichotrichia</taxon>
        <taxon>Sporadotrichida</taxon>
        <taxon>Oxytrichidae</taxon>
        <taxon>Stylonychinae</taxon>
        <taxon>Stylonychia</taxon>
    </lineage>
</organism>